<evidence type="ECO:0000256" key="1">
    <source>
        <dbReference type="ARBA" id="ARBA00001961"/>
    </source>
</evidence>
<name>A0A2X0QZ27_9PROT</name>
<dbReference type="InterPro" id="IPR005123">
    <property type="entry name" value="Oxoglu/Fe-dep_dioxygenase_dom"/>
</dbReference>
<dbReference type="Gene3D" id="2.60.120.620">
    <property type="entry name" value="q2cbj1_9rhob like domain"/>
    <property type="match status" value="1"/>
</dbReference>
<feature type="transmembrane region" description="Helical" evidence="7">
    <location>
        <begin position="87"/>
        <end position="105"/>
    </location>
</feature>
<keyword evidence="4" id="KW-0223">Dioxygenase</keyword>
<evidence type="ECO:0000313" key="9">
    <source>
        <dbReference type="EMBL" id="SPS06817.1"/>
    </source>
</evidence>
<evidence type="ECO:0000256" key="5">
    <source>
        <dbReference type="ARBA" id="ARBA00023002"/>
    </source>
</evidence>
<proteinExistence type="predicted"/>
<dbReference type="SMART" id="SM00702">
    <property type="entry name" value="P4Hc"/>
    <property type="match status" value="1"/>
</dbReference>
<feature type="domain" description="Fe2OG dioxygenase" evidence="8">
    <location>
        <begin position="98"/>
        <end position="186"/>
    </location>
</feature>
<evidence type="ECO:0000256" key="7">
    <source>
        <dbReference type="SAM" id="Phobius"/>
    </source>
</evidence>
<dbReference type="PROSITE" id="PS51471">
    <property type="entry name" value="FE2OG_OXY"/>
    <property type="match status" value="1"/>
</dbReference>
<keyword evidence="3" id="KW-0847">Vitamin C</keyword>
<sequence>MKILHSKDYIANKCGVFTEVAHDIYSTPFWTPGYCADLIKELNSRPELFYAQNPDGYAASELNLYNLSRVFSIDICKQVMDKCLPSLLYVFPLLNILGFTSPYFVRYGPGDAKNMRLHHDVSLVSMLVKLNDDFTGGDLVFPRQNYNNKDLPVGYALFWPGQVTHPHQVLDVTQGTKFSLTVWSWPVPWTSEYGIPVEELK</sequence>
<reference evidence="9" key="1">
    <citation type="submission" date="2018-05" db="EMBL/GenBank/DDBJ databases">
        <authorList>
            <person name="Lanie J.A."/>
            <person name="Ng W.-L."/>
            <person name="Kazmierczak K.M."/>
            <person name="Andrzejewski T.M."/>
            <person name="Davidsen T.M."/>
            <person name="Wayne K.J."/>
            <person name="Tettelin H."/>
            <person name="Glass J.I."/>
            <person name="Rusch D."/>
            <person name="Podicherti R."/>
            <person name="Tsui H.-C.T."/>
            <person name="Winkler M.E."/>
        </authorList>
    </citation>
    <scope>NUCLEOTIDE SEQUENCE</scope>
    <source>
        <strain evidence="9">KNB</strain>
    </source>
</reference>
<gene>
    <name evidence="9" type="ORF">NITFAB_2414</name>
</gene>
<evidence type="ECO:0000256" key="4">
    <source>
        <dbReference type="ARBA" id="ARBA00022964"/>
    </source>
</evidence>
<dbReference type="InterPro" id="IPR044862">
    <property type="entry name" value="Pro_4_hyd_alph_FE2OG_OXY"/>
</dbReference>
<evidence type="ECO:0000259" key="8">
    <source>
        <dbReference type="PROSITE" id="PS51471"/>
    </source>
</evidence>
<comment type="cofactor">
    <cofactor evidence="1">
        <name>L-ascorbate</name>
        <dbReference type="ChEBI" id="CHEBI:38290"/>
    </cofactor>
</comment>
<keyword evidence="5" id="KW-0560">Oxidoreductase</keyword>
<accession>A0A2X0QZ27</accession>
<dbReference type="Pfam" id="PF13640">
    <property type="entry name" value="2OG-FeII_Oxy_3"/>
    <property type="match status" value="1"/>
</dbReference>
<dbReference type="GO" id="GO:0051213">
    <property type="term" value="F:dioxygenase activity"/>
    <property type="evidence" value="ECO:0007669"/>
    <property type="project" value="UniProtKB-KW"/>
</dbReference>
<keyword evidence="7" id="KW-0812">Transmembrane</keyword>
<dbReference type="GO" id="GO:0031418">
    <property type="term" value="F:L-ascorbic acid binding"/>
    <property type="evidence" value="ECO:0007669"/>
    <property type="project" value="UniProtKB-KW"/>
</dbReference>
<dbReference type="GO" id="GO:0016705">
    <property type="term" value="F:oxidoreductase activity, acting on paired donors, with incorporation or reduction of molecular oxygen"/>
    <property type="evidence" value="ECO:0007669"/>
    <property type="project" value="InterPro"/>
</dbReference>
<dbReference type="EMBL" id="LS423452">
    <property type="protein sequence ID" value="SPS06817.1"/>
    <property type="molecule type" value="Genomic_DNA"/>
</dbReference>
<dbReference type="InterPro" id="IPR006620">
    <property type="entry name" value="Pro_4_hyd_alph"/>
</dbReference>
<keyword evidence="2" id="KW-0479">Metal-binding</keyword>
<dbReference type="AlphaFoldDB" id="A0A2X0QZ27"/>
<keyword evidence="7" id="KW-0472">Membrane</keyword>
<keyword evidence="7" id="KW-1133">Transmembrane helix</keyword>
<dbReference type="GO" id="GO:0005506">
    <property type="term" value="F:iron ion binding"/>
    <property type="evidence" value="ECO:0007669"/>
    <property type="project" value="InterPro"/>
</dbReference>
<keyword evidence="6" id="KW-0408">Iron</keyword>
<evidence type="ECO:0000256" key="2">
    <source>
        <dbReference type="ARBA" id="ARBA00022723"/>
    </source>
</evidence>
<evidence type="ECO:0000256" key="6">
    <source>
        <dbReference type="ARBA" id="ARBA00023004"/>
    </source>
</evidence>
<organism evidence="9">
    <name type="scientific">Candidatus Nitrotoga fabula</name>
    <dbReference type="NCBI Taxonomy" id="2182327"/>
    <lineage>
        <taxon>Bacteria</taxon>
        <taxon>Pseudomonadati</taxon>
        <taxon>Pseudomonadota</taxon>
        <taxon>Betaproteobacteria</taxon>
        <taxon>Nitrosomonadales</taxon>
        <taxon>Gallionellaceae</taxon>
        <taxon>Candidatus Nitrotoga</taxon>
    </lineage>
</organism>
<evidence type="ECO:0000256" key="3">
    <source>
        <dbReference type="ARBA" id="ARBA00022896"/>
    </source>
</evidence>
<protein>
    <recommendedName>
        <fullName evidence="8">Fe2OG dioxygenase domain-containing protein</fullName>
    </recommendedName>
</protein>